<gene>
    <name evidence="1" type="ORF">Forpe1208_v016867</name>
</gene>
<proteinExistence type="predicted"/>
<name>A0A8J5TM39_FUSOX</name>
<comment type="caution">
    <text evidence="1">The sequence shown here is derived from an EMBL/GenBank/DDBJ whole genome shotgun (WGS) entry which is preliminary data.</text>
</comment>
<protein>
    <submittedName>
        <fullName evidence="1">Uncharacterized protein</fullName>
    </submittedName>
</protein>
<reference evidence="1" key="1">
    <citation type="submission" date="2021-04" db="EMBL/GenBank/DDBJ databases">
        <title>First draft genome resource for Brassicaceae pathogens Fusarium oxysporum f. sp. raphani and Fusarium oxysporum f. sp. rapae.</title>
        <authorList>
            <person name="Asai S."/>
        </authorList>
    </citation>
    <scope>NUCLEOTIDE SEQUENCE</scope>
    <source>
        <strain evidence="1">Tf1208</strain>
    </source>
</reference>
<dbReference type="Proteomes" id="UP000694050">
    <property type="component" value="Unassembled WGS sequence"/>
</dbReference>
<accession>A0A8J5TM39</accession>
<dbReference type="AlphaFoldDB" id="A0A8J5TM39"/>
<sequence>MRRITIAKPCSDDELVQKCKDETGKECSVIKWSWPRDLDESDPDDTLVAIIVDLDQSTQGSVRVYEGKEFIGLVGKTKDLVMIPWETGWTYMCFKQQHVGEVR</sequence>
<evidence type="ECO:0000313" key="1">
    <source>
        <dbReference type="EMBL" id="KAG7403053.1"/>
    </source>
</evidence>
<organism evidence="1 2">
    <name type="scientific">Fusarium oxysporum f. sp. rapae</name>
    <dbReference type="NCBI Taxonomy" id="485398"/>
    <lineage>
        <taxon>Eukaryota</taxon>
        <taxon>Fungi</taxon>
        <taxon>Dikarya</taxon>
        <taxon>Ascomycota</taxon>
        <taxon>Pezizomycotina</taxon>
        <taxon>Sordariomycetes</taxon>
        <taxon>Hypocreomycetidae</taxon>
        <taxon>Hypocreales</taxon>
        <taxon>Nectriaceae</taxon>
        <taxon>Fusarium</taxon>
        <taxon>Fusarium oxysporum species complex</taxon>
    </lineage>
</organism>
<evidence type="ECO:0000313" key="2">
    <source>
        <dbReference type="Proteomes" id="UP000694050"/>
    </source>
</evidence>
<dbReference type="EMBL" id="JAELUQ010000016">
    <property type="protein sequence ID" value="KAG7403053.1"/>
    <property type="molecule type" value="Genomic_DNA"/>
</dbReference>